<dbReference type="AlphaFoldDB" id="A0A6H5J4C4"/>
<evidence type="ECO:0000313" key="2">
    <source>
        <dbReference type="EMBL" id="CAB0045039.1"/>
    </source>
</evidence>
<feature type="compositionally biased region" description="Basic residues" evidence="1">
    <location>
        <begin position="151"/>
        <end position="162"/>
    </location>
</feature>
<keyword evidence="3" id="KW-1185">Reference proteome</keyword>
<protein>
    <submittedName>
        <fullName evidence="2">Uncharacterized protein</fullName>
    </submittedName>
</protein>
<feature type="compositionally biased region" description="Polar residues" evidence="1">
    <location>
        <begin position="88"/>
        <end position="98"/>
    </location>
</feature>
<evidence type="ECO:0000256" key="1">
    <source>
        <dbReference type="SAM" id="MobiDB-lite"/>
    </source>
</evidence>
<dbReference type="Proteomes" id="UP000479190">
    <property type="component" value="Unassembled WGS sequence"/>
</dbReference>
<name>A0A6H5J4C4_9HYME</name>
<accession>A0A6H5J4C4</accession>
<proteinExistence type="predicted"/>
<evidence type="ECO:0000313" key="3">
    <source>
        <dbReference type="Proteomes" id="UP000479190"/>
    </source>
</evidence>
<gene>
    <name evidence="2" type="ORF">TBRA_LOCUS16596</name>
</gene>
<feature type="compositionally biased region" description="Polar residues" evidence="1">
    <location>
        <begin position="20"/>
        <end position="39"/>
    </location>
</feature>
<reference evidence="2 3" key="1">
    <citation type="submission" date="2020-02" db="EMBL/GenBank/DDBJ databases">
        <authorList>
            <person name="Ferguson B K."/>
        </authorList>
    </citation>
    <scope>NUCLEOTIDE SEQUENCE [LARGE SCALE GENOMIC DNA]</scope>
</reference>
<feature type="compositionally biased region" description="Low complexity" evidence="1">
    <location>
        <begin position="100"/>
        <end position="110"/>
    </location>
</feature>
<organism evidence="2 3">
    <name type="scientific">Trichogramma brassicae</name>
    <dbReference type="NCBI Taxonomy" id="86971"/>
    <lineage>
        <taxon>Eukaryota</taxon>
        <taxon>Metazoa</taxon>
        <taxon>Ecdysozoa</taxon>
        <taxon>Arthropoda</taxon>
        <taxon>Hexapoda</taxon>
        <taxon>Insecta</taxon>
        <taxon>Pterygota</taxon>
        <taxon>Neoptera</taxon>
        <taxon>Endopterygota</taxon>
        <taxon>Hymenoptera</taxon>
        <taxon>Apocrita</taxon>
        <taxon>Proctotrupomorpha</taxon>
        <taxon>Chalcidoidea</taxon>
        <taxon>Trichogrammatidae</taxon>
        <taxon>Trichogramma</taxon>
    </lineage>
</organism>
<sequence>MKRTTQKRKAITPSPRKRGTNQSLLRVNNNSVAPNTPKNTPKRRRASQDQTPIAPVRIRRSTSEPSTSTGNTEREVRPEHPTVPPLERSSNGDNSQHRTAPPAEQAPEPQIGTPEPSAAEEMANQGRAPLDQWGRAPKRTDRHKTGDALIRRPRPRGPRRLPKKMRGILYTSPNRRGPKGTNTLQQALRGEARKWWAPFEFLDLPFEEFQRLVPCKVE</sequence>
<feature type="region of interest" description="Disordered" evidence="1">
    <location>
        <begin position="1"/>
        <end position="162"/>
    </location>
</feature>
<dbReference type="EMBL" id="CADCXV010001516">
    <property type="protein sequence ID" value="CAB0045039.1"/>
    <property type="molecule type" value="Genomic_DNA"/>
</dbReference>
<feature type="compositionally biased region" description="Basic residues" evidence="1">
    <location>
        <begin position="1"/>
        <end position="19"/>
    </location>
</feature>